<feature type="non-terminal residue" evidence="2">
    <location>
        <position position="1"/>
    </location>
</feature>
<accession>A0A8H8DK16</accession>
<dbReference type="Proteomes" id="UP000673691">
    <property type="component" value="Unassembled WGS sequence"/>
</dbReference>
<comment type="caution">
    <text evidence="2">The sequence shown here is derived from an EMBL/GenBank/DDBJ whole genome shotgun (WGS) entry which is preliminary data.</text>
</comment>
<evidence type="ECO:0000256" key="1">
    <source>
        <dbReference type="SAM" id="MobiDB-lite"/>
    </source>
</evidence>
<organism evidence="2 3">
    <name type="scientific">Olpidium bornovanus</name>
    <dbReference type="NCBI Taxonomy" id="278681"/>
    <lineage>
        <taxon>Eukaryota</taxon>
        <taxon>Fungi</taxon>
        <taxon>Fungi incertae sedis</taxon>
        <taxon>Olpidiomycota</taxon>
        <taxon>Olpidiomycotina</taxon>
        <taxon>Olpidiomycetes</taxon>
        <taxon>Olpidiales</taxon>
        <taxon>Olpidiaceae</taxon>
        <taxon>Olpidium</taxon>
    </lineage>
</organism>
<evidence type="ECO:0000313" key="2">
    <source>
        <dbReference type="EMBL" id="KAG5461181.1"/>
    </source>
</evidence>
<gene>
    <name evidence="2" type="ORF">BJ554DRAFT_6663</name>
</gene>
<protein>
    <submittedName>
        <fullName evidence="2">Uncharacterized protein</fullName>
    </submittedName>
</protein>
<feature type="region of interest" description="Disordered" evidence="1">
    <location>
        <begin position="42"/>
        <end position="129"/>
    </location>
</feature>
<evidence type="ECO:0000313" key="3">
    <source>
        <dbReference type="Proteomes" id="UP000673691"/>
    </source>
</evidence>
<proteinExistence type="predicted"/>
<feature type="compositionally biased region" description="Polar residues" evidence="1">
    <location>
        <begin position="80"/>
        <end position="96"/>
    </location>
</feature>
<dbReference type="AlphaFoldDB" id="A0A8H8DK16"/>
<reference evidence="2 3" key="1">
    <citation type="journal article" name="Sci. Rep.">
        <title>Genome-scale phylogenetic analyses confirm Olpidium as the closest living zoosporic fungus to the non-flagellated, terrestrial fungi.</title>
        <authorList>
            <person name="Chang Y."/>
            <person name="Rochon D."/>
            <person name="Sekimoto S."/>
            <person name="Wang Y."/>
            <person name="Chovatia M."/>
            <person name="Sandor L."/>
            <person name="Salamov A."/>
            <person name="Grigoriev I.V."/>
            <person name="Stajich J.E."/>
            <person name="Spatafora J.W."/>
        </authorList>
    </citation>
    <scope>NUCLEOTIDE SEQUENCE [LARGE SCALE GENOMIC DNA]</scope>
    <source>
        <strain evidence="2">S191</strain>
    </source>
</reference>
<name>A0A8H8DK16_9FUNG</name>
<dbReference type="EMBL" id="JAEFCI010004059">
    <property type="protein sequence ID" value="KAG5461181.1"/>
    <property type="molecule type" value="Genomic_DNA"/>
</dbReference>
<keyword evidence="3" id="KW-1185">Reference proteome</keyword>
<sequence>RESIRDGFSRSALLGPPGEAPVICIGRSGSCLRRSRRRCCRCNSPDAPSEAPAPVGWSASSTWGSAPQPFLTLPVDQRQRQTTPESEAPKATTTSVMLDRRPEVNWDSFQGDLNVGRGTITTQGGGKKD</sequence>